<dbReference type="PANTHER" id="PTHR43434">
    <property type="entry name" value="PHOSPHOGLYCOLATE PHOSPHATASE"/>
    <property type="match status" value="1"/>
</dbReference>
<dbReference type="GO" id="GO:0006281">
    <property type="term" value="P:DNA repair"/>
    <property type="evidence" value="ECO:0007669"/>
    <property type="project" value="TreeGrafter"/>
</dbReference>
<evidence type="ECO:0000313" key="2">
    <source>
        <dbReference type="Proteomes" id="UP000219452"/>
    </source>
</evidence>
<dbReference type="AlphaFoldDB" id="A0A286FKG6"/>
<dbReference type="InterPro" id="IPR041492">
    <property type="entry name" value="HAD_2"/>
</dbReference>
<dbReference type="SFLD" id="SFLDG01129">
    <property type="entry name" value="C1.5:_HAD__Beta-PGM__Phosphata"/>
    <property type="match status" value="1"/>
</dbReference>
<dbReference type="RefSeq" id="WP_097125948.1">
    <property type="nucleotide sequence ID" value="NZ_OCNH01000001.1"/>
</dbReference>
<dbReference type="InterPro" id="IPR036412">
    <property type="entry name" value="HAD-like_sf"/>
</dbReference>
<sequence length="211" mass="23467">MPYKLVIFDFDGTLADSFPYFLRTVNTLAIRYNFKQVEPDHVDQLRALDARQMMKLAKLPAWKIPFIARSFIQLMARDIDQIQLFAGVPALLNQLTVQGIQLAIVSSNSEANIRQVLGPDNAALIQHYACGTALFGKQRKFRKVMARQGVSPSETLCIGDEIRDIDAARKVNAGIGAVSWGYTHVNALKVQPDIILFDSLEDILAAVLGNH</sequence>
<dbReference type="InterPro" id="IPR023198">
    <property type="entry name" value="PGP-like_dom2"/>
</dbReference>
<dbReference type="SUPFAM" id="SSF56784">
    <property type="entry name" value="HAD-like"/>
    <property type="match status" value="1"/>
</dbReference>
<organism evidence="1 2">
    <name type="scientific">Spirosoma fluviale</name>
    <dbReference type="NCBI Taxonomy" id="1597977"/>
    <lineage>
        <taxon>Bacteria</taxon>
        <taxon>Pseudomonadati</taxon>
        <taxon>Bacteroidota</taxon>
        <taxon>Cytophagia</taxon>
        <taxon>Cytophagales</taxon>
        <taxon>Cytophagaceae</taxon>
        <taxon>Spirosoma</taxon>
    </lineage>
</organism>
<protein>
    <submittedName>
        <fullName evidence="1">Phosphoglycolate phosphatase</fullName>
    </submittedName>
</protein>
<dbReference type="InterPro" id="IPR050155">
    <property type="entry name" value="HAD-like_hydrolase_sf"/>
</dbReference>
<name>A0A286FKG6_9BACT</name>
<gene>
    <name evidence="1" type="ORF">SAMN06269250_2431</name>
</gene>
<dbReference type="GO" id="GO:0005829">
    <property type="term" value="C:cytosol"/>
    <property type="evidence" value="ECO:0007669"/>
    <property type="project" value="TreeGrafter"/>
</dbReference>
<dbReference type="EMBL" id="OCNH01000001">
    <property type="protein sequence ID" value="SOD83304.1"/>
    <property type="molecule type" value="Genomic_DNA"/>
</dbReference>
<accession>A0A286FKG6</accession>
<dbReference type="PANTHER" id="PTHR43434:SF13">
    <property type="entry name" value="PHOSPHOGLYCOLATE PHOSPHATASE"/>
    <property type="match status" value="1"/>
</dbReference>
<evidence type="ECO:0000313" key="1">
    <source>
        <dbReference type="EMBL" id="SOD83304.1"/>
    </source>
</evidence>
<dbReference type="Gene3D" id="1.10.150.240">
    <property type="entry name" value="Putative phosphatase, domain 2"/>
    <property type="match status" value="1"/>
</dbReference>
<dbReference type="SFLD" id="SFLDS00003">
    <property type="entry name" value="Haloacid_Dehalogenase"/>
    <property type="match status" value="1"/>
</dbReference>
<dbReference type="InterPro" id="IPR023214">
    <property type="entry name" value="HAD_sf"/>
</dbReference>
<dbReference type="Proteomes" id="UP000219452">
    <property type="component" value="Unassembled WGS sequence"/>
</dbReference>
<dbReference type="OrthoDB" id="9807630at2"/>
<dbReference type="GO" id="GO:0008967">
    <property type="term" value="F:phosphoglycolate phosphatase activity"/>
    <property type="evidence" value="ECO:0007669"/>
    <property type="project" value="TreeGrafter"/>
</dbReference>
<reference evidence="2" key="1">
    <citation type="submission" date="2017-09" db="EMBL/GenBank/DDBJ databases">
        <authorList>
            <person name="Varghese N."/>
            <person name="Submissions S."/>
        </authorList>
    </citation>
    <scope>NUCLEOTIDE SEQUENCE [LARGE SCALE GENOMIC DNA]</scope>
    <source>
        <strain evidence="2">DSM 29961</strain>
    </source>
</reference>
<dbReference type="Pfam" id="PF13419">
    <property type="entry name" value="HAD_2"/>
    <property type="match status" value="1"/>
</dbReference>
<dbReference type="Gene3D" id="3.40.50.1000">
    <property type="entry name" value="HAD superfamily/HAD-like"/>
    <property type="match status" value="1"/>
</dbReference>
<keyword evidence="2" id="KW-1185">Reference proteome</keyword>
<proteinExistence type="predicted"/>